<gene>
    <name evidence="1" type="ORF">PYW08_007244</name>
</gene>
<evidence type="ECO:0000313" key="2">
    <source>
        <dbReference type="Proteomes" id="UP001231649"/>
    </source>
</evidence>
<reference evidence="1" key="1">
    <citation type="submission" date="2023-03" db="EMBL/GenBank/DDBJ databases">
        <title>Chromosome-level genomes of two armyworms, Mythimna separata and Mythimna loreyi, provide insights into the biosynthesis and reception of sex pheromones.</title>
        <authorList>
            <person name="Zhao H."/>
        </authorList>
    </citation>
    <scope>NUCLEOTIDE SEQUENCE</scope>
    <source>
        <strain evidence="1">BeijingLab</strain>
    </source>
</reference>
<proteinExistence type="predicted"/>
<organism evidence="1 2">
    <name type="scientific">Mythimna loreyi</name>
    <dbReference type="NCBI Taxonomy" id="667449"/>
    <lineage>
        <taxon>Eukaryota</taxon>
        <taxon>Metazoa</taxon>
        <taxon>Ecdysozoa</taxon>
        <taxon>Arthropoda</taxon>
        <taxon>Hexapoda</taxon>
        <taxon>Insecta</taxon>
        <taxon>Pterygota</taxon>
        <taxon>Neoptera</taxon>
        <taxon>Endopterygota</taxon>
        <taxon>Lepidoptera</taxon>
        <taxon>Glossata</taxon>
        <taxon>Ditrysia</taxon>
        <taxon>Noctuoidea</taxon>
        <taxon>Noctuidae</taxon>
        <taxon>Noctuinae</taxon>
        <taxon>Hadenini</taxon>
        <taxon>Mythimna</taxon>
    </lineage>
</organism>
<evidence type="ECO:0000313" key="1">
    <source>
        <dbReference type="EMBL" id="KAJ8736588.1"/>
    </source>
</evidence>
<dbReference type="Proteomes" id="UP001231649">
    <property type="component" value="Chromosome 2"/>
</dbReference>
<sequence>MELGSFDKEQSENDVVIRIKGLKVWTPEEKSWWRRKPTKSKTVILNNVTGCIRRGEFAAIIGPSGAGKTTFLVSLAGKCTLPTEGSVTLWARNVKQCPGAVEIVPQHEVFMDGLSVMEHLVFMTEMKLGSCKDPRNLATLDSLVEEFKLKPHVNTPVGGLSGGEKRLLSLATTFKLKPHINTSVGGLSGGEKRLLSLATTLLSDPQILICDEPTTGLDSYNALLVVGVLKKLATTGRVVLCSVHQPSCDLFKEFSSVLLMAEGTLLFHGSQEECKDVFESINLRCPLNYNPAEFYIRAVSNSKNNVQRLVEVSKNRSEYCDWSSSVRPDLVHCYNRTIQRNWFKQVHLLLWRLSLTLKREIKNQLLQLFITVVVTSMVLGVAYVGASGTTQRGVQQIRGFLWLITSEVSFGVSYSALYAFEYEIALFKRETGVYMCSAYFVSRLLSFIPRCIIYPVLLVSIATLAVELPRYIMTATEFTVLLMLSSIPAVAYGLGMAALFTSTGIIGDVMPCVDLPLLLMSGAFLRLSSLPPWMYPVKYISHFYYAMDAISNIYWRQIDFIDCPTNETSTCVKDGAAVLLENGYVTDFILQDSLGFILLTLFWCVLGYLGLKREERKGYAY</sequence>
<keyword evidence="2" id="KW-1185">Reference proteome</keyword>
<comment type="caution">
    <text evidence="1">The sequence shown here is derived from an EMBL/GenBank/DDBJ whole genome shotgun (WGS) entry which is preliminary data.</text>
</comment>
<protein>
    <submittedName>
        <fullName evidence="1">Uncharacterized protein</fullName>
    </submittedName>
</protein>
<name>A0ACC2R9Q3_9NEOP</name>
<accession>A0ACC2R9Q3</accession>
<dbReference type="EMBL" id="CM056778">
    <property type="protein sequence ID" value="KAJ8736588.1"/>
    <property type="molecule type" value="Genomic_DNA"/>
</dbReference>